<gene>
    <name evidence="10" type="ORF">HELGO_WM24869</name>
</gene>
<dbReference type="Gene3D" id="2.60.40.1250">
    <property type="entry name" value="Thiol:disulfide interchange protein DsbD, N-terminal domain"/>
    <property type="match status" value="2"/>
</dbReference>
<evidence type="ECO:0000256" key="6">
    <source>
        <dbReference type="SAM" id="Phobius"/>
    </source>
</evidence>
<dbReference type="PANTHER" id="PTHR32234:SF0">
    <property type="entry name" value="THIOL:DISULFIDE INTERCHANGE PROTEIN DSBD"/>
    <property type="match status" value="1"/>
</dbReference>
<feature type="domain" description="Thiol:disulfide interchange protein DsbD N-terminal" evidence="9">
    <location>
        <begin position="41"/>
        <end position="158"/>
    </location>
</feature>
<evidence type="ECO:0000313" key="10">
    <source>
        <dbReference type="EMBL" id="CAA6829532.1"/>
    </source>
</evidence>
<dbReference type="Gene3D" id="3.40.30.10">
    <property type="entry name" value="Glutaredoxin"/>
    <property type="match status" value="1"/>
</dbReference>
<accession>A0A6S6UKG0</accession>
<evidence type="ECO:0000256" key="5">
    <source>
        <dbReference type="ARBA" id="ARBA00023136"/>
    </source>
</evidence>
<feature type="domain" description="Thiol:disulfide interchange protein DsbD N-terminal" evidence="9">
    <location>
        <begin position="223"/>
        <end position="338"/>
    </location>
</feature>
<feature type="domain" description="Cytochrome C biogenesis protein transmembrane" evidence="8">
    <location>
        <begin position="408"/>
        <end position="618"/>
    </location>
</feature>
<evidence type="ECO:0000256" key="3">
    <source>
        <dbReference type="ARBA" id="ARBA00022748"/>
    </source>
</evidence>
<organism evidence="10">
    <name type="scientific">uncultured Aureispira sp</name>
    <dbReference type="NCBI Taxonomy" id="1331704"/>
    <lineage>
        <taxon>Bacteria</taxon>
        <taxon>Pseudomonadati</taxon>
        <taxon>Bacteroidota</taxon>
        <taxon>Saprospiria</taxon>
        <taxon>Saprospirales</taxon>
        <taxon>Saprospiraceae</taxon>
        <taxon>Aureispira</taxon>
        <taxon>environmental samples</taxon>
    </lineage>
</organism>
<sequence length="863" mass="95415">MLLYNNYYMRHFISTLLFLCLTAVCLQAQGPPVEYTWEAQSIGGNEFEITFKAKIQEGWYTYSQFLASDDGPVPTSINFESNNETKKGKATEKAGKPSYKVSGYDDIFKMEVTKYKKELTIKQKITVKDLNKPVTGYLTYMSCDASQCRPPTDVEFEFVPATLIAATTPTKTEEPVKNIATTEPDPQPAVVDELPASPEIEEPIPSPSADTDTPVTWVIEFNKVSETEVDLVAKASISEGWYVYSQVLESDEGPVATNINFEGDAVIEELSNVETVSEPAYKLQMMDDVFQMQLTKYKHDFTITQRLKVKDPNVPIKGYLNYMTCDASKCMPPTDVEFKYSFTGATETPPTTLTAGSNFDPYAKDGIYNPANPSLIETNLSPIGNCSGETGEALNSTSNVASMGWLTIFLLGFAGGLVALLTPCVFPMIPMTVALFSKGKKKSKRASINNALIFGTSIIVIYVALGLLVTMLFGADALNRLSTHWFMNLTFFALFTVFAFSFFGYFDISLPTSWANKADQASMKGGLVGSFFGAFSICLVSFSCTGPIIGTLLVEAVKEGFFAPAIGMLGFSVALALPFTLFAAFPSWLQSLPNSGSWMTTMKVVLGFLELALGLKFLSTADLTEHWGILPYELFVGLWGIIFALMAIYLFGLIKFPHDNPNAKISTPRKGFAVLTAALTIYIFSGFTTNAKGTFVTPSLLSGLAPAVCYSYIKPCDCPATLDQCFHDYYEALAYAKKVNKPLLIDFTGHGCVNCRRMEDNIWTKKEVNDLIRNEYVLVSLYVDDSEKLEKTLVTPSGKKLRNVGNKWAEFQAVNFVIQSQPYYVLVNTEEQVMNTPVGYTPNEKEYLDFLKCGVEQFKKSSK</sequence>
<feature type="transmembrane region" description="Helical" evidence="6">
    <location>
        <begin position="629"/>
        <end position="651"/>
    </location>
</feature>
<evidence type="ECO:0000259" key="9">
    <source>
        <dbReference type="Pfam" id="PF11412"/>
    </source>
</evidence>
<keyword evidence="7" id="KW-0732">Signal</keyword>
<dbReference type="PANTHER" id="PTHR32234">
    <property type="entry name" value="THIOL:DISULFIDE INTERCHANGE PROTEIN DSBD"/>
    <property type="match status" value="1"/>
</dbReference>
<dbReference type="Pfam" id="PF02683">
    <property type="entry name" value="DsbD_TM"/>
    <property type="match status" value="1"/>
</dbReference>
<name>A0A6S6UKG0_9BACT</name>
<dbReference type="GO" id="GO:0045454">
    <property type="term" value="P:cell redox homeostasis"/>
    <property type="evidence" value="ECO:0007669"/>
    <property type="project" value="TreeGrafter"/>
</dbReference>
<evidence type="ECO:0000256" key="1">
    <source>
        <dbReference type="ARBA" id="ARBA00004141"/>
    </source>
</evidence>
<feature type="transmembrane region" description="Helical" evidence="6">
    <location>
        <begin position="485"/>
        <end position="506"/>
    </location>
</feature>
<dbReference type="SUPFAM" id="SSF52833">
    <property type="entry name" value="Thioredoxin-like"/>
    <property type="match status" value="1"/>
</dbReference>
<dbReference type="Pfam" id="PF13899">
    <property type="entry name" value="Thioredoxin_7"/>
    <property type="match status" value="1"/>
</dbReference>
<keyword evidence="5 6" id="KW-0472">Membrane</keyword>
<dbReference type="InterPro" id="IPR036929">
    <property type="entry name" value="DsbDN_sf"/>
</dbReference>
<dbReference type="GO" id="GO:0047134">
    <property type="term" value="F:protein-disulfide reductase [NAD(P)H] activity"/>
    <property type="evidence" value="ECO:0007669"/>
    <property type="project" value="UniProtKB-EC"/>
</dbReference>
<keyword evidence="3" id="KW-0201">Cytochrome c-type biogenesis</keyword>
<evidence type="ECO:0000256" key="4">
    <source>
        <dbReference type="ARBA" id="ARBA00022989"/>
    </source>
</evidence>
<feature type="signal peptide" evidence="7">
    <location>
        <begin position="1"/>
        <end position="28"/>
    </location>
</feature>
<protein>
    <submittedName>
        <fullName evidence="10">Cytochrome c-type biogenesis protein DsbD, protein-disulfide reductase (EC)</fullName>
        <ecNumber evidence="10">1.8.1.8</ecNumber>
    </submittedName>
</protein>
<feature type="transmembrane region" description="Helical" evidence="6">
    <location>
        <begin position="527"/>
        <end position="549"/>
    </location>
</feature>
<evidence type="ECO:0000256" key="2">
    <source>
        <dbReference type="ARBA" id="ARBA00022692"/>
    </source>
</evidence>
<dbReference type="EC" id="1.8.1.8" evidence="10"/>
<dbReference type="InterPro" id="IPR003834">
    <property type="entry name" value="Cyt_c_assmbl_TM_dom"/>
</dbReference>
<reference evidence="10" key="1">
    <citation type="submission" date="2020-01" db="EMBL/GenBank/DDBJ databases">
        <authorList>
            <person name="Meier V. D."/>
            <person name="Meier V D."/>
        </authorList>
    </citation>
    <scope>NUCLEOTIDE SEQUENCE</scope>
    <source>
        <strain evidence="10">HLG_WM_MAG_10</strain>
    </source>
</reference>
<dbReference type="EMBL" id="CACVAQ010000499">
    <property type="protein sequence ID" value="CAA6829532.1"/>
    <property type="molecule type" value="Genomic_DNA"/>
</dbReference>
<keyword evidence="2 6" id="KW-0812">Transmembrane</keyword>
<dbReference type="AlphaFoldDB" id="A0A6S6UKG0"/>
<dbReference type="InterPro" id="IPR028250">
    <property type="entry name" value="DsbDN"/>
</dbReference>
<feature type="transmembrane region" description="Helical" evidence="6">
    <location>
        <begin position="672"/>
        <end position="689"/>
    </location>
</feature>
<feature type="transmembrane region" description="Helical" evidence="6">
    <location>
        <begin position="561"/>
        <end position="585"/>
    </location>
</feature>
<evidence type="ECO:0000256" key="7">
    <source>
        <dbReference type="SAM" id="SignalP"/>
    </source>
</evidence>
<dbReference type="InterPro" id="IPR036249">
    <property type="entry name" value="Thioredoxin-like_sf"/>
</dbReference>
<dbReference type="Pfam" id="PF11412">
    <property type="entry name" value="DsbD_N"/>
    <property type="match status" value="2"/>
</dbReference>
<dbReference type="GO" id="GO:0017004">
    <property type="term" value="P:cytochrome complex assembly"/>
    <property type="evidence" value="ECO:0007669"/>
    <property type="project" value="UniProtKB-KW"/>
</dbReference>
<keyword evidence="10" id="KW-0560">Oxidoreductase</keyword>
<comment type="subcellular location">
    <subcellularLocation>
        <location evidence="1">Membrane</location>
        <topology evidence="1">Multi-pass membrane protein</topology>
    </subcellularLocation>
</comment>
<keyword evidence="4 6" id="KW-1133">Transmembrane helix</keyword>
<feature type="chain" id="PRO_5028356596" evidence="7">
    <location>
        <begin position="29"/>
        <end position="863"/>
    </location>
</feature>
<feature type="transmembrane region" description="Helical" evidence="6">
    <location>
        <begin position="448"/>
        <end position="473"/>
    </location>
</feature>
<evidence type="ECO:0000259" key="8">
    <source>
        <dbReference type="Pfam" id="PF02683"/>
    </source>
</evidence>
<proteinExistence type="predicted"/>
<feature type="transmembrane region" description="Helical" evidence="6">
    <location>
        <begin position="403"/>
        <end position="436"/>
    </location>
</feature>
<dbReference type="GO" id="GO:0016020">
    <property type="term" value="C:membrane"/>
    <property type="evidence" value="ECO:0007669"/>
    <property type="project" value="UniProtKB-SubCell"/>
</dbReference>
<feature type="transmembrane region" description="Helical" evidence="6">
    <location>
        <begin position="597"/>
        <end position="617"/>
    </location>
</feature>